<evidence type="ECO:0000256" key="1">
    <source>
        <dbReference type="SAM" id="MobiDB-lite"/>
    </source>
</evidence>
<organism evidence="2 3">
    <name type="scientific">Babesia caballi</name>
    <dbReference type="NCBI Taxonomy" id="5871"/>
    <lineage>
        <taxon>Eukaryota</taxon>
        <taxon>Sar</taxon>
        <taxon>Alveolata</taxon>
        <taxon>Apicomplexa</taxon>
        <taxon>Aconoidasida</taxon>
        <taxon>Piroplasmida</taxon>
        <taxon>Babesiidae</taxon>
        <taxon>Babesia</taxon>
    </lineage>
</organism>
<accession>A0AAV4LY98</accession>
<evidence type="ECO:0000313" key="2">
    <source>
        <dbReference type="EMBL" id="GIX64698.1"/>
    </source>
</evidence>
<reference evidence="2 3" key="1">
    <citation type="submission" date="2021-06" db="EMBL/GenBank/DDBJ databases">
        <title>Genome sequence of Babesia caballi.</title>
        <authorList>
            <person name="Yamagishi J."/>
            <person name="Kidaka T."/>
            <person name="Ochi A."/>
        </authorList>
    </citation>
    <scope>NUCLEOTIDE SEQUENCE [LARGE SCALE GENOMIC DNA]</scope>
    <source>
        <strain evidence="2">USDA-D6B2</strain>
    </source>
</reference>
<dbReference type="RefSeq" id="XP_067716767.1">
    <property type="nucleotide sequence ID" value="XM_067860666.1"/>
</dbReference>
<dbReference type="Proteomes" id="UP001497744">
    <property type="component" value="Unassembled WGS sequence"/>
</dbReference>
<feature type="region of interest" description="Disordered" evidence="1">
    <location>
        <begin position="177"/>
        <end position="198"/>
    </location>
</feature>
<feature type="compositionally biased region" description="Basic and acidic residues" evidence="1">
    <location>
        <begin position="124"/>
        <end position="151"/>
    </location>
</feature>
<gene>
    <name evidence="2" type="ORF">BcabD6B2_41330</name>
</gene>
<protein>
    <submittedName>
        <fullName evidence="2">Monoculm1, putative</fullName>
    </submittedName>
</protein>
<comment type="caution">
    <text evidence="2">The sequence shown here is derived from an EMBL/GenBank/DDBJ whole genome shotgun (WGS) entry which is preliminary data.</text>
</comment>
<feature type="region of interest" description="Disordered" evidence="1">
    <location>
        <begin position="117"/>
        <end position="151"/>
    </location>
</feature>
<evidence type="ECO:0000313" key="3">
    <source>
        <dbReference type="Proteomes" id="UP001497744"/>
    </source>
</evidence>
<feature type="compositionally biased region" description="Low complexity" evidence="1">
    <location>
        <begin position="177"/>
        <end position="188"/>
    </location>
</feature>
<name>A0AAV4LY98_BABCB</name>
<dbReference type="GeneID" id="94196179"/>
<dbReference type="EMBL" id="BPLF01000003">
    <property type="protein sequence ID" value="GIX64698.1"/>
    <property type="molecule type" value="Genomic_DNA"/>
</dbReference>
<keyword evidence="3" id="KW-1185">Reference proteome</keyword>
<dbReference type="AlphaFoldDB" id="A0AAV4LY98"/>
<proteinExistence type="predicted"/>
<sequence length="889" mass="94347">MAQGRLHQLLGGRALPPPRVQQVVPRVEPHGPHVAEERDQEGVALRLMTDQVDELLRVRAAVAPGLGGRVLAELGRQLADEGHESGVLAGRDDERLDGVGAALLEPDLSRHVDEEGVGVGRVRPRQEREELLEPDGRQQRPVEGRLPGLERRPGDAVGELLELAALALGAGARADGRVRAAQGAEEPGGPQPERPPGHHLALRHQLRGQVGAQLALGAAAARARPRQQRVVGHFELPHAVAPAVGVDVVEPLGRGDEPQKQAPHLPVVGDHAAQKQRQDALLEVGAGRLLEDVRDEREGQPAAGRVGQPPADLLDQRERDEGQVEDELAYLQNVDVAHVDDFQNPRGVEHISIGFPKRPCDVISLALRDAPRELEARLGHQHLADVVQQPLQGGGPVVRRHGRQQLLDPHVPGVRERRGEQRVARLVAVAAFVRSLGRRAPDHDHLGQVVHQRGEEAALGVSGYRARQKELVEERAVEGVEPAAAAAGDDGAPEVPGVGHGGVHHLGGHQNAVELPVLANAFAAGRHDRSDGCWGGVLGVGGALELQRGLVRGGPGRRQPQLGVGAVEDVVRGAQEADGEGVALEYLGGLELLELGRLQRRLRFLRGQLEARLGVPPHGQHRNHVDGVLLEDGALAALHVAAVPGGGDVRPLVHVRELALVARLVEQRHELGVEGLRGLAHEDAEDHVLVGADGPEQVRVRGHERGHEGAKVLVRVVGDEGGDHLGGEQTPREGGGLVRLGGRAEAPQEQPGGARAPVPQLLHHRGVGVHDAAPVVRVHSAISTRVRHGRPGAGVDEFRDAGEAVLAAAVAGVHGGGRMPHQAEGAGEVGEGVPRGRAVGVQGARQQHVEHEEVRRRREGREGVGAHRLVAVVEQVGDVLNQHGGVCER</sequence>